<evidence type="ECO:0000313" key="2">
    <source>
        <dbReference type="EnsemblPlants" id="PNT65736"/>
    </source>
</evidence>
<protein>
    <submittedName>
        <fullName evidence="1 2">Uncharacterized protein</fullName>
    </submittedName>
</protein>
<dbReference type="EnsemblPlants" id="PNT65736">
    <property type="protein sequence ID" value="PNT65736"/>
    <property type="gene ID" value="BRADI_3g01583v3"/>
</dbReference>
<dbReference type="AlphaFoldDB" id="A0A2K2CUP0"/>
<dbReference type="Proteomes" id="UP000008810">
    <property type="component" value="Chromosome 3"/>
</dbReference>
<keyword evidence="3" id="KW-1185">Reference proteome</keyword>
<reference evidence="1 2" key="1">
    <citation type="journal article" date="2010" name="Nature">
        <title>Genome sequencing and analysis of the model grass Brachypodium distachyon.</title>
        <authorList>
            <consortium name="International Brachypodium Initiative"/>
        </authorList>
    </citation>
    <scope>NUCLEOTIDE SEQUENCE [LARGE SCALE GENOMIC DNA]</scope>
    <source>
        <strain evidence="1 2">Bd21</strain>
    </source>
</reference>
<accession>A0A2K2CUP0</accession>
<evidence type="ECO:0000313" key="3">
    <source>
        <dbReference type="Proteomes" id="UP000008810"/>
    </source>
</evidence>
<evidence type="ECO:0000313" key="1">
    <source>
        <dbReference type="EMBL" id="PNT65736.1"/>
    </source>
</evidence>
<dbReference type="InParanoid" id="A0A2K2CUP0"/>
<organism evidence="1">
    <name type="scientific">Brachypodium distachyon</name>
    <name type="common">Purple false brome</name>
    <name type="synonym">Trachynia distachya</name>
    <dbReference type="NCBI Taxonomy" id="15368"/>
    <lineage>
        <taxon>Eukaryota</taxon>
        <taxon>Viridiplantae</taxon>
        <taxon>Streptophyta</taxon>
        <taxon>Embryophyta</taxon>
        <taxon>Tracheophyta</taxon>
        <taxon>Spermatophyta</taxon>
        <taxon>Magnoliopsida</taxon>
        <taxon>Liliopsida</taxon>
        <taxon>Poales</taxon>
        <taxon>Poaceae</taxon>
        <taxon>BOP clade</taxon>
        <taxon>Pooideae</taxon>
        <taxon>Stipodae</taxon>
        <taxon>Brachypodieae</taxon>
        <taxon>Brachypodium</taxon>
    </lineage>
</organism>
<dbReference type="EMBL" id="CM000882">
    <property type="protein sequence ID" value="PNT65736.1"/>
    <property type="molecule type" value="Genomic_DNA"/>
</dbReference>
<proteinExistence type="predicted"/>
<gene>
    <name evidence="1" type="ORF">BRADI_3g01583v3</name>
</gene>
<sequence>MSVNNYIHKIQFGHATNIGNQPFVPLLCPQLPNSTPRICLRGSKFFLTGYYKCSETSAKEELFESSGFARRGRKLA</sequence>
<dbReference type="Gramene" id="PNT65736">
    <property type="protein sequence ID" value="PNT65736"/>
    <property type="gene ID" value="BRADI_3g01583v3"/>
</dbReference>
<reference evidence="1" key="2">
    <citation type="submission" date="2017-06" db="EMBL/GenBank/DDBJ databases">
        <title>WGS assembly of Brachypodium distachyon.</title>
        <authorList>
            <consortium name="The International Brachypodium Initiative"/>
            <person name="Lucas S."/>
            <person name="Harmon-Smith M."/>
            <person name="Lail K."/>
            <person name="Tice H."/>
            <person name="Grimwood J."/>
            <person name="Bruce D."/>
            <person name="Barry K."/>
            <person name="Shu S."/>
            <person name="Lindquist E."/>
            <person name="Wang M."/>
            <person name="Pitluck S."/>
            <person name="Vogel J.P."/>
            <person name="Garvin D.F."/>
            <person name="Mockler T.C."/>
            <person name="Schmutz J."/>
            <person name="Rokhsar D."/>
            <person name="Bevan M.W."/>
        </authorList>
    </citation>
    <scope>NUCLEOTIDE SEQUENCE</scope>
    <source>
        <strain evidence="1">Bd21</strain>
    </source>
</reference>
<reference evidence="2" key="3">
    <citation type="submission" date="2018-08" db="UniProtKB">
        <authorList>
            <consortium name="EnsemblPlants"/>
        </authorList>
    </citation>
    <scope>IDENTIFICATION</scope>
    <source>
        <strain evidence="2">cv. Bd21</strain>
    </source>
</reference>
<name>A0A2K2CUP0_BRADI</name>